<evidence type="ECO:0000256" key="11">
    <source>
        <dbReference type="ARBA" id="ARBA00041266"/>
    </source>
</evidence>
<keyword evidence="2" id="KW-0698">rRNA processing</keyword>
<comment type="catalytic activity">
    <reaction evidence="5">
        <text>uridine(32) in tRNA = pseudouridine(32) in tRNA</text>
        <dbReference type="Rhea" id="RHEA:42544"/>
        <dbReference type="Rhea" id="RHEA-COMP:10107"/>
        <dbReference type="Rhea" id="RHEA-COMP:10108"/>
        <dbReference type="ChEBI" id="CHEBI:65314"/>
        <dbReference type="ChEBI" id="CHEBI:65315"/>
        <dbReference type="EC" id="5.4.99.28"/>
    </reaction>
</comment>
<dbReference type="Proteomes" id="UP000672097">
    <property type="component" value="Unassembled WGS sequence"/>
</dbReference>
<organism evidence="17 18">
    <name type="scientific">Ideonella paludis</name>
    <dbReference type="NCBI Taxonomy" id="1233411"/>
    <lineage>
        <taxon>Bacteria</taxon>
        <taxon>Pseudomonadati</taxon>
        <taxon>Pseudomonadota</taxon>
        <taxon>Betaproteobacteria</taxon>
        <taxon>Burkholderiales</taxon>
        <taxon>Sphaerotilaceae</taxon>
        <taxon>Ideonella</taxon>
    </lineage>
</organism>
<dbReference type="PANTHER" id="PTHR21600">
    <property type="entry name" value="MITOCHONDRIAL RNA PSEUDOURIDINE SYNTHASE"/>
    <property type="match status" value="1"/>
</dbReference>
<keyword evidence="3" id="KW-0819">tRNA processing</keyword>
<evidence type="ECO:0000256" key="15">
    <source>
        <dbReference type="ARBA" id="ARBA00043143"/>
    </source>
</evidence>
<dbReference type="PROSITE" id="PS01129">
    <property type="entry name" value="PSI_RLU"/>
    <property type="match status" value="1"/>
</dbReference>
<evidence type="ECO:0000256" key="14">
    <source>
        <dbReference type="ARBA" id="ARBA00042883"/>
    </source>
</evidence>
<evidence type="ECO:0000256" key="12">
    <source>
        <dbReference type="ARBA" id="ARBA00042372"/>
    </source>
</evidence>
<dbReference type="PANTHER" id="PTHR21600:SF91">
    <property type="entry name" value="DUAL-SPECIFICITY RNA PSEUDOURIDINE SYNTHASE RLUA"/>
    <property type="match status" value="1"/>
</dbReference>
<evidence type="ECO:0000256" key="2">
    <source>
        <dbReference type="ARBA" id="ARBA00022552"/>
    </source>
</evidence>
<dbReference type="InterPro" id="IPR006224">
    <property type="entry name" value="PsdUridine_synth_RluA-like_CS"/>
</dbReference>
<evidence type="ECO:0000313" key="17">
    <source>
        <dbReference type="EMBL" id="MBQ0937024.1"/>
    </source>
</evidence>
<dbReference type="InterPro" id="IPR006145">
    <property type="entry name" value="PsdUridine_synth_RsuA/RluA"/>
</dbReference>
<evidence type="ECO:0000256" key="1">
    <source>
        <dbReference type="ARBA" id="ARBA00010876"/>
    </source>
</evidence>
<evidence type="ECO:0000256" key="8">
    <source>
        <dbReference type="ARBA" id="ARBA00038944"/>
    </source>
</evidence>
<evidence type="ECO:0000256" key="6">
    <source>
        <dbReference type="ARBA" id="ARBA00036916"/>
    </source>
</evidence>
<comment type="caution">
    <text evidence="17">The sequence shown here is derived from an EMBL/GenBank/DDBJ whole genome shotgun (WGS) entry which is preliminary data.</text>
</comment>
<evidence type="ECO:0000256" key="3">
    <source>
        <dbReference type="ARBA" id="ARBA00022694"/>
    </source>
</evidence>
<dbReference type="EC" id="5.4.99.29" evidence="9"/>
<gene>
    <name evidence="17" type="ORF">KAK11_16980</name>
</gene>
<keyword evidence="4" id="KW-0413">Isomerase</keyword>
<dbReference type="EMBL" id="JAGQDG010000006">
    <property type="protein sequence ID" value="MBQ0937024.1"/>
    <property type="molecule type" value="Genomic_DNA"/>
</dbReference>
<evidence type="ECO:0000256" key="5">
    <source>
        <dbReference type="ARBA" id="ARBA00036184"/>
    </source>
</evidence>
<accession>A0ABS5E150</accession>
<dbReference type="InterPro" id="IPR020103">
    <property type="entry name" value="PsdUridine_synth_cat_dom_sf"/>
</dbReference>
<evidence type="ECO:0000256" key="13">
    <source>
        <dbReference type="ARBA" id="ARBA00042844"/>
    </source>
</evidence>
<comment type="catalytic activity">
    <reaction evidence="6">
        <text>uridine(746) in 23S rRNA = pseudouridine(746) in 23S rRNA</text>
        <dbReference type="Rhea" id="RHEA:42548"/>
        <dbReference type="Rhea" id="RHEA-COMP:10109"/>
        <dbReference type="Rhea" id="RHEA-COMP:10110"/>
        <dbReference type="ChEBI" id="CHEBI:65314"/>
        <dbReference type="ChEBI" id="CHEBI:65315"/>
        <dbReference type="EC" id="5.4.99.29"/>
    </reaction>
</comment>
<dbReference type="EC" id="5.4.99.28" evidence="8"/>
<reference evidence="17 18" key="1">
    <citation type="submission" date="2021-04" db="EMBL/GenBank/DDBJ databases">
        <title>The genome sequence of type strain Ideonella paludis KCTC 32238.</title>
        <authorList>
            <person name="Liu Y."/>
        </authorList>
    </citation>
    <scope>NUCLEOTIDE SEQUENCE [LARGE SCALE GENOMIC DNA]</scope>
    <source>
        <strain evidence="17 18">KCTC 32238</strain>
    </source>
</reference>
<evidence type="ECO:0000256" key="4">
    <source>
        <dbReference type="ARBA" id="ARBA00023235"/>
    </source>
</evidence>
<dbReference type="CDD" id="cd02869">
    <property type="entry name" value="PseudoU_synth_RluA_like"/>
    <property type="match status" value="1"/>
</dbReference>
<dbReference type="Pfam" id="PF00849">
    <property type="entry name" value="PseudoU_synth_2"/>
    <property type="match status" value="1"/>
</dbReference>
<name>A0ABS5E150_9BURK</name>
<feature type="domain" description="Pseudouridine synthase RsuA/RluA-like" evidence="16">
    <location>
        <begin position="13"/>
        <end position="161"/>
    </location>
</feature>
<evidence type="ECO:0000256" key="10">
    <source>
        <dbReference type="ARBA" id="ARBA00039988"/>
    </source>
</evidence>
<evidence type="ECO:0000313" key="18">
    <source>
        <dbReference type="Proteomes" id="UP000672097"/>
    </source>
</evidence>
<comment type="similarity">
    <text evidence="1">Belongs to the pseudouridine synthase RluA family.</text>
</comment>
<dbReference type="SUPFAM" id="SSF55120">
    <property type="entry name" value="Pseudouridine synthase"/>
    <property type="match status" value="1"/>
</dbReference>
<proteinExistence type="inferred from homology"/>
<evidence type="ECO:0000256" key="9">
    <source>
        <dbReference type="ARBA" id="ARBA00038945"/>
    </source>
</evidence>
<sequence>MGELAWLHEDDWLVAVNKPAGLLSVPGRGPENADCAALQVQQRYPDARVVHRLDMGTSGILIFARHLAAQQALSRAFETRQTDKRYEALVTGLVQADDGEVDLPLRCDWPNRPRQMVDAEQGKRALTRWQVLSRDAAQHSTRMALFPVTGRSHQLRVHMQALGHAIVGDELYAEPRVAAASPRLMLHAAQLALPHPGTGLRFVVECPTPF</sequence>
<dbReference type="InterPro" id="IPR050188">
    <property type="entry name" value="RluA_PseudoU_synthase"/>
</dbReference>
<comment type="function">
    <text evidence="7">Dual specificity enzyme that catalyzes the synthesis of pseudouridine from uracil-746 in 23S ribosomal RNA and from uracil-32 in the anticodon stem and loop of transfer RNAs.</text>
</comment>
<dbReference type="Gene3D" id="3.30.2350.10">
    <property type="entry name" value="Pseudouridine synthase"/>
    <property type="match status" value="1"/>
</dbReference>
<keyword evidence="18" id="KW-1185">Reference proteome</keyword>
<evidence type="ECO:0000256" key="7">
    <source>
        <dbReference type="ARBA" id="ARBA00037305"/>
    </source>
</evidence>
<evidence type="ECO:0000259" key="16">
    <source>
        <dbReference type="Pfam" id="PF00849"/>
    </source>
</evidence>
<protein>
    <recommendedName>
        <fullName evidence="10">Dual-specificity RNA pseudouridine synthase RluA</fullName>
        <ecNumber evidence="8">5.4.99.28</ecNumber>
        <ecNumber evidence="9">5.4.99.29</ecNumber>
    </recommendedName>
    <alternativeName>
        <fullName evidence="11">23S rRNA pseudouridine(746) synthase</fullName>
    </alternativeName>
    <alternativeName>
        <fullName evidence="14">Ribosomal large subunit pseudouridine synthase A</fullName>
    </alternativeName>
    <alternativeName>
        <fullName evidence="13">rRNA pseudouridylate synthase A</fullName>
    </alternativeName>
    <alternativeName>
        <fullName evidence="15">rRNA-uridine isomerase A</fullName>
    </alternativeName>
    <alternativeName>
        <fullName evidence="12">tRNA pseudouridine(32) synthase</fullName>
    </alternativeName>
</protein>